<dbReference type="InterPro" id="IPR035076">
    <property type="entry name" value="Toxin/TOLIP"/>
</dbReference>
<keyword evidence="2" id="KW-0472">Membrane</keyword>
<feature type="transmembrane region" description="Helical" evidence="2">
    <location>
        <begin position="30"/>
        <end position="49"/>
    </location>
</feature>
<feature type="compositionally biased region" description="Basic and acidic residues" evidence="1">
    <location>
        <begin position="139"/>
        <end position="156"/>
    </location>
</feature>
<dbReference type="Proteomes" id="UP000663879">
    <property type="component" value="Unassembled WGS sequence"/>
</dbReference>
<evidence type="ECO:0000259" key="3">
    <source>
        <dbReference type="Pfam" id="PF00087"/>
    </source>
</evidence>
<evidence type="ECO:0000313" key="5">
    <source>
        <dbReference type="Proteomes" id="UP000663879"/>
    </source>
</evidence>
<dbReference type="Pfam" id="PF00087">
    <property type="entry name" value="Toxin_TOLIP"/>
    <property type="match status" value="1"/>
</dbReference>
<evidence type="ECO:0000256" key="2">
    <source>
        <dbReference type="SAM" id="Phobius"/>
    </source>
</evidence>
<reference evidence="4" key="1">
    <citation type="submission" date="2021-02" db="EMBL/GenBank/DDBJ databases">
        <authorList>
            <person name="Nowell W R."/>
        </authorList>
    </citation>
    <scope>NUCLEOTIDE SEQUENCE</scope>
    <source>
        <strain evidence="4">Ploen Becks lab</strain>
    </source>
</reference>
<evidence type="ECO:0000313" key="4">
    <source>
        <dbReference type="EMBL" id="CAF0929948.1"/>
    </source>
</evidence>
<gene>
    <name evidence="4" type="ORF">OXX778_LOCUS12848</name>
</gene>
<dbReference type="InterPro" id="IPR045860">
    <property type="entry name" value="Snake_toxin-like_sf"/>
</dbReference>
<feature type="compositionally biased region" description="Polar residues" evidence="1">
    <location>
        <begin position="190"/>
        <end position="207"/>
    </location>
</feature>
<evidence type="ECO:0000256" key="1">
    <source>
        <dbReference type="SAM" id="MobiDB-lite"/>
    </source>
</evidence>
<accession>A0A814BKY7</accession>
<organism evidence="4 5">
    <name type="scientific">Brachionus calyciflorus</name>
    <dbReference type="NCBI Taxonomy" id="104777"/>
    <lineage>
        <taxon>Eukaryota</taxon>
        <taxon>Metazoa</taxon>
        <taxon>Spiralia</taxon>
        <taxon>Gnathifera</taxon>
        <taxon>Rotifera</taxon>
        <taxon>Eurotatoria</taxon>
        <taxon>Monogononta</taxon>
        <taxon>Pseudotrocha</taxon>
        <taxon>Ploima</taxon>
        <taxon>Brachionidae</taxon>
        <taxon>Brachionus</taxon>
    </lineage>
</organism>
<feature type="region of interest" description="Disordered" evidence="1">
    <location>
        <begin position="177"/>
        <end position="207"/>
    </location>
</feature>
<comment type="caution">
    <text evidence="4">The sequence shown here is derived from an EMBL/GenBank/DDBJ whole genome shotgun (WGS) entry which is preliminary data.</text>
</comment>
<feature type="domain" description="Snake toxin/toxin-like" evidence="3">
    <location>
        <begin position="52"/>
        <end position="126"/>
    </location>
</feature>
<keyword evidence="5" id="KW-1185">Reference proteome</keyword>
<dbReference type="CDD" id="cd00117">
    <property type="entry name" value="TFP"/>
    <property type="match status" value="1"/>
</dbReference>
<proteinExistence type="predicted"/>
<keyword evidence="2" id="KW-0812">Transmembrane</keyword>
<dbReference type="AlphaFoldDB" id="A0A814BKY7"/>
<name>A0A814BKY7_9BILA</name>
<dbReference type="EMBL" id="CAJNOC010002384">
    <property type="protein sequence ID" value="CAF0929948.1"/>
    <property type="molecule type" value="Genomic_DNA"/>
</dbReference>
<feature type="region of interest" description="Disordered" evidence="1">
    <location>
        <begin position="131"/>
        <end position="156"/>
    </location>
</feature>
<sequence length="207" mass="24215">MNKIKILKSGLKNSYLKTTETENLMMFSNLNLKFIFLVGFLICMAYPIYPIECFNCQNDWECNDPFFRPERFLTNCTNNETFCEKVVYFGVKNSVTRRCAESCTEYTKIEEDNVITHHCCTSERCNENIESSSQIEQKSQADNKQSSDLKSKLETQRKSQLNKIKHELSTIKEVVQSSLPEEERRKLMSKQDQQFKNIQNTLSELVP</sequence>
<keyword evidence="2" id="KW-1133">Transmembrane helix</keyword>
<dbReference type="SUPFAM" id="SSF57302">
    <property type="entry name" value="Snake toxin-like"/>
    <property type="match status" value="1"/>
</dbReference>
<protein>
    <recommendedName>
        <fullName evidence="3">Snake toxin/toxin-like domain-containing protein</fullName>
    </recommendedName>
</protein>